<dbReference type="AlphaFoldDB" id="A0A6I3KQ93"/>
<dbReference type="RefSeq" id="WP_154740322.1">
    <property type="nucleotide sequence ID" value="NZ_WMBQ01000002.1"/>
</dbReference>
<dbReference type="EMBL" id="WMBQ01000002">
    <property type="protein sequence ID" value="MTD95827.1"/>
    <property type="molecule type" value="Genomic_DNA"/>
</dbReference>
<protein>
    <submittedName>
        <fullName evidence="1">Uncharacterized protein</fullName>
    </submittedName>
</protein>
<sequence>MSVVEDELSSLKEHTGAFADCHDACNDGCADVCEAEREARRSAEQKVRKCLICRDSFPSAWAGERVCRKCKSTSTWRSSGME</sequence>
<dbReference type="Proteomes" id="UP000440694">
    <property type="component" value="Unassembled WGS sequence"/>
</dbReference>
<evidence type="ECO:0000313" key="2">
    <source>
        <dbReference type="Proteomes" id="UP000440694"/>
    </source>
</evidence>
<comment type="caution">
    <text evidence="1">The sequence shown here is derived from an EMBL/GenBank/DDBJ whole genome shotgun (WGS) entry which is preliminary data.</text>
</comment>
<organism evidence="1 2">
    <name type="scientific">Hyphomicrobium album</name>
    <dbReference type="NCBI Taxonomy" id="2665159"/>
    <lineage>
        <taxon>Bacteria</taxon>
        <taxon>Pseudomonadati</taxon>
        <taxon>Pseudomonadota</taxon>
        <taxon>Alphaproteobacteria</taxon>
        <taxon>Hyphomicrobiales</taxon>
        <taxon>Hyphomicrobiaceae</taxon>
        <taxon>Hyphomicrobium</taxon>
    </lineage>
</organism>
<accession>A0A6I3KQ93</accession>
<evidence type="ECO:0000313" key="1">
    <source>
        <dbReference type="EMBL" id="MTD95827.1"/>
    </source>
</evidence>
<name>A0A6I3KQ93_9HYPH</name>
<gene>
    <name evidence="1" type="ORF">GIW81_15920</name>
</gene>
<keyword evidence="2" id="KW-1185">Reference proteome</keyword>
<proteinExistence type="predicted"/>
<reference evidence="1 2" key="1">
    <citation type="submission" date="2019-11" db="EMBL/GenBank/DDBJ databases">
        <title>Identification of a novel strain.</title>
        <authorList>
            <person name="Xu Q."/>
            <person name="Wang G."/>
        </authorList>
    </citation>
    <scope>NUCLEOTIDE SEQUENCE [LARGE SCALE GENOMIC DNA]</scope>
    <source>
        <strain evidence="2">xq</strain>
    </source>
</reference>